<feature type="region of interest" description="Disordered" evidence="1">
    <location>
        <begin position="24"/>
        <end position="52"/>
    </location>
</feature>
<accession>A0A4Y2II36</accession>
<evidence type="ECO:0000256" key="1">
    <source>
        <dbReference type="SAM" id="MobiDB-lite"/>
    </source>
</evidence>
<protein>
    <submittedName>
        <fullName evidence="2">Uncharacterized protein</fullName>
    </submittedName>
</protein>
<proteinExistence type="predicted"/>
<keyword evidence="3" id="KW-1185">Reference proteome</keyword>
<reference evidence="2 3" key="1">
    <citation type="journal article" date="2019" name="Sci. Rep.">
        <title>Orb-weaving spider Araneus ventricosus genome elucidates the spidroin gene catalogue.</title>
        <authorList>
            <person name="Kono N."/>
            <person name="Nakamura H."/>
            <person name="Ohtoshi R."/>
            <person name="Moran D.A.P."/>
            <person name="Shinohara A."/>
            <person name="Yoshida Y."/>
            <person name="Fujiwara M."/>
            <person name="Mori M."/>
            <person name="Tomita M."/>
            <person name="Arakawa K."/>
        </authorList>
    </citation>
    <scope>NUCLEOTIDE SEQUENCE [LARGE SCALE GENOMIC DNA]</scope>
</reference>
<name>A0A4Y2II36_ARAVE</name>
<dbReference type="Proteomes" id="UP000499080">
    <property type="component" value="Unassembled WGS sequence"/>
</dbReference>
<evidence type="ECO:0000313" key="2">
    <source>
        <dbReference type="EMBL" id="GBM76949.1"/>
    </source>
</evidence>
<feature type="non-terminal residue" evidence="2">
    <location>
        <position position="52"/>
    </location>
</feature>
<organism evidence="2 3">
    <name type="scientific">Araneus ventricosus</name>
    <name type="common">Orbweaver spider</name>
    <name type="synonym">Epeira ventricosa</name>
    <dbReference type="NCBI Taxonomy" id="182803"/>
    <lineage>
        <taxon>Eukaryota</taxon>
        <taxon>Metazoa</taxon>
        <taxon>Ecdysozoa</taxon>
        <taxon>Arthropoda</taxon>
        <taxon>Chelicerata</taxon>
        <taxon>Arachnida</taxon>
        <taxon>Araneae</taxon>
        <taxon>Araneomorphae</taxon>
        <taxon>Entelegynae</taxon>
        <taxon>Araneoidea</taxon>
        <taxon>Araneidae</taxon>
        <taxon>Araneus</taxon>
    </lineage>
</organism>
<gene>
    <name evidence="2" type="ORF">AVEN_230124_1</name>
</gene>
<dbReference type="EMBL" id="BGPR01002654">
    <property type="protein sequence ID" value="GBM76949.1"/>
    <property type="molecule type" value="Genomic_DNA"/>
</dbReference>
<dbReference type="AlphaFoldDB" id="A0A4Y2II36"/>
<sequence>MVVHSGTNPKIRILKRNDMSQVLTKGTNPLKGTNPYLVKDSDSASDSPYGPG</sequence>
<comment type="caution">
    <text evidence="2">The sequence shown here is derived from an EMBL/GenBank/DDBJ whole genome shotgun (WGS) entry which is preliminary data.</text>
</comment>
<evidence type="ECO:0000313" key="3">
    <source>
        <dbReference type="Proteomes" id="UP000499080"/>
    </source>
</evidence>